<accession>A0A1E5R9L9</accession>
<dbReference type="Proteomes" id="UP000095605">
    <property type="component" value="Unassembled WGS sequence"/>
</dbReference>
<evidence type="ECO:0000313" key="4">
    <source>
        <dbReference type="EMBL" id="OEJ83577.1"/>
    </source>
</evidence>
<keyword evidence="4" id="KW-0396">Initiation factor</keyword>
<dbReference type="InterPro" id="IPR016656">
    <property type="entry name" value="TFIIE-bsu"/>
</dbReference>
<protein>
    <submittedName>
        <fullName evidence="4">Transcription initiation factor IIE subunit beta</fullName>
    </submittedName>
</protein>
<feature type="domain" description="TFA2 Winged helix" evidence="2">
    <location>
        <begin position="186"/>
        <end position="245"/>
    </location>
</feature>
<dbReference type="PANTHER" id="PTHR12716:SF8">
    <property type="entry name" value="TRANSCRIPTION INITIATION FACTOR IIE SUBUNIT BETA"/>
    <property type="match status" value="1"/>
</dbReference>
<evidence type="ECO:0000256" key="1">
    <source>
        <dbReference type="SAM" id="MobiDB-lite"/>
    </source>
</evidence>
<dbReference type="InterPro" id="IPR040501">
    <property type="entry name" value="TFA2_Winged_2"/>
</dbReference>
<dbReference type="OrthoDB" id="5323195at2759"/>
<keyword evidence="5" id="KW-1185">Reference proteome</keyword>
<evidence type="ECO:0000259" key="3">
    <source>
        <dbReference type="Pfam" id="PF22254"/>
    </source>
</evidence>
<evidence type="ECO:0000313" key="5">
    <source>
        <dbReference type="Proteomes" id="UP000095605"/>
    </source>
</evidence>
<dbReference type="Pfam" id="PF18121">
    <property type="entry name" value="TFA2_Winged_2"/>
    <property type="match status" value="1"/>
</dbReference>
<dbReference type="PANTHER" id="PTHR12716">
    <property type="entry name" value="TRANSCRIPTION INITIATION FACTOR IIE, BETA SUBUNIT"/>
    <property type="match status" value="1"/>
</dbReference>
<dbReference type="EMBL" id="LPNL01000007">
    <property type="protein sequence ID" value="OEJ83577.1"/>
    <property type="molecule type" value="Genomic_DNA"/>
</dbReference>
<evidence type="ECO:0000259" key="2">
    <source>
        <dbReference type="Pfam" id="PF18121"/>
    </source>
</evidence>
<dbReference type="GO" id="GO:0005673">
    <property type="term" value="C:transcription factor TFIIE complex"/>
    <property type="evidence" value="ECO:0007669"/>
    <property type="project" value="InterPro"/>
</dbReference>
<dbReference type="Pfam" id="PF22254">
    <property type="entry name" value="TFA2_E-tether"/>
    <property type="match status" value="1"/>
</dbReference>
<gene>
    <name evidence="4" type="ORF">AWRI3578_g2865</name>
</gene>
<proteinExistence type="predicted"/>
<name>A0A1E5R9L9_9ASCO</name>
<dbReference type="AlphaFoldDB" id="A0A1E5R9L9"/>
<feature type="compositionally biased region" description="Basic and acidic residues" evidence="1">
    <location>
        <begin position="261"/>
        <end position="275"/>
    </location>
</feature>
<dbReference type="InterPro" id="IPR054600">
    <property type="entry name" value="TFA2_E-tether"/>
</dbReference>
<feature type="region of interest" description="Disordered" evidence="1">
    <location>
        <begin position="1"/>
        <end position="35"/>
    </location>
</feature>
<sequence length="377" mass="43545">MSEKNELLSGLQSLKTKLNNKPSTTESTPNILSSEDLEPTTIKKIKLNDGTSKNKTPTLSFQAKLDENEAAQLDDNGEPVDNSHLNTNILLASEYLKQVHDSDPNMVLSFREILQHLKLNKNEYWGLYNTLILGTDKVRCLVGVSEENSLEINEALEKKLSSEQDDPTYKRFPGFFMYNAIYKINNTKDLLKYLDSQTTYKGMPVKDLKDGWPKCNTFINDLEMTGKLIVLRTKKDNTPRYIWRNNFRFSSRMKEQIMADYDRQNEDSKRRKLEENSGQSGQGGKFRNLNRREKVRTSPFQLFVDEEFIDMWEDTKLPSRQEIPRKLEDLGLKPASIDPSTIIKKGTITKVDVKKKRSRRSKITNTHMAGLLKDYNT</sequence>
<dbReference type="GO" id="GO:0003743">
    <property type="term" value="F:translation initiation factor activity"/>
    <property type="evidence" value="ECO:0007669"/>
    <property type="project" value="UniProtKB-KW"/>
</dbReference>
<feature type="domain" description="Transcription initiation factor IIE subunit beta E-tether" evidence="3">
    <location>
        <begin position="303"/>
        <end position="333"/>
    </location>
</feature>
<feature type="compositionally biased region" description="Polar residues" evidence="1">
    <location>
        <begin position="10"/>
        <end position="33"/>
    </location>
</feature>
<dbReference type="GO" id="GO:0006367">
    <property type="term" value="P:transcription initiation at RNA polymerase II promoter"/>
    <property type="evidence" value="ECO:0007669"/>
    <property type="project" value="InterPro"/>
</dbReference>
<feature type="region of interest" description="Disordered" evidence="1">
    <location>
        <begin position="261"/>
        <end position="291"/>
    </location>
</feature>
<organism evidence="4 5">
    <name type="scientific">Hanseniaspora opuntiae</name>
    <dbReference type="NCBI Taxonomy" id="211096"/>
    <lineage>
        <taxon>Eukaryota</taxon>
        <taxon>Fungi</taxon>
        <taxon>Dikarya</taxon>
        <taxon>Ascomycota</taxon>
        <taxon>Saccharomycotina</taxon>
        <taxon>Saccharomycetes</taxon>
        <taxon>Saccharomycodales</taxon>
        <taxon>Saccharomycodaceae</taxon>
        <taxon>Hanseniaspora</taxon>
    </lineage>
</organism>
<comment type="caution">
    <text evidence="4">The sequence shown here is derived from an EMBL/GenBank/DDBJ whole genome shotgun (WGS) entry which is preliminary data.</text>
</comment>
<dbReference type="GO" id="GO:0001097">
    <property type="term" value="F:TFIIH-class transcription factor complex binding"/>
    <property type="evidence" value="ECO:0007669"/>
    <property type="project" value="TreeGrafter"/>
</dbReference>
<keyword evidence="4" id="KW-0648">Protein biosynthesis</keyword>
<reference evidence="5" key="1">
    <citation type="journal article" date="2016" name="Genome Announc.">
        <title>Genome sequences of three species of Hanseniaspora isolated from spontaneous wine fermentations.</title>
        <authorList>
            <person name="Sternes P.R."/>
            <person name="Lee D."/>
            <person name="Kutyna D.R."/>
            <person name="Borneman A.R."/>
        </authorList>
    </citation>
    <scope>NUCLEOTIDE SEQUENCE [LARGE SCALE GENOMIC DNA]</scope>
    <source>
        <strain evidence="5">AWRI3578</strain>
    </source>
</reference>